<dbReference type="InterPro" id="IPR012038">
    <property type="entry name" value="UCP009471"/>
</dbReference>
<evidence type="ECO:0000313" key="2">
    <source>
        <dbReference type="EMBL" id="XCG50319.1"/>
    </source>
</evidence>
<name>A0AAU8CTP8_9HYPH</name>
<dbReference type="InterPro" id="IPR037049">
    <property type="entry name" value="DUF1214_C_sf"/>
</dbReference>
<dbReference type="EMBL" id="CP159253">
    <property type="protein sequence ID" value="XCG50319.1"/>
    <property type="molecule type" value="Genomic_DNA"/>
</dbReference>
<evidence type="ECO:0000259" key="1">
    <source>
        <dbReference type="Pfam" id="PF06742"/>
    </source>
</evidence>
<organism evidence="2">
    <name type="scientific">Mesorhizobium sp. WSM2240</name>
    <dbReference type="NCBI Taxonomy" id="3228851"/>
    <lineage>
        <taxon>Bacteria</taxon>
        <taxon>Pseudomonadati</taxon>
        <taxon>Pseudomonadota</taxon>
        <taxon>Alphaproteobacteria</taxon>
        <taxon>Hyphomicrobiales</taxon>
        <taxon>Phyllobacteriaceae</taxon>
        <taxon>Mesorhizobium</taxon>
    </lineage>
</organism>
<dbReference type="InterPro" id="IPR010621">
    <property type="entry name" value="DUF1214"/>
</dbReference>
<feature type="domain" description="DUF1214" evidence="1">
    <location>
        <begin position="73"/>
        <end position="171"/>
    </location>
</feature>
<dbReference type="PIRSF" id="PIRSF009471">
    <property type="entry name" value="UCP009471"/>
    <property type="match status" value="1"/>
</dbReference>
<dbReference type="AlphaFoldDB" id="A0AAU8CTP8"/>
<dbReference type="Pfam" id="PF06742">
    <property type="entry name" value="DUF1214"/>
    <property type="match status" value="1"/>
</dbReference>
<dbReference type="RefSeq" id="WP_353642152.1">
    <property type="nucleotide sequence ID" value="NZ_CP159253.1"/>
</dbReference>
<sequence length="194" mass="20361">MLKTAFLTLLTLVIAIGGGTASLWYVLRAQDGVGAVTIGGWTAFPDIGTPNADPYSKARVAREGILSLGRAEGLAFAVERDADGALLRRECSYRIEGSTPPARFWTLYAADGAGRAIKAVDGRESALHSLELLRQPDNSFVIAVSSRPAPGNWLTVSGSGAMRLVLTLYDTPIADSTGIAEVELPLVVEAGCDG</sequence>
<reference evidence="2" key="1">
    <citation type="submission" date="2024-06" db="EMBL/GenBank/DDBJ databases">
        <title>Mesorhizobium karijinii sp. nov., a symbiont of the iconic Swainsona formosa from arid Australia.</title>
        <authorList>
            <person name="Hill Y.J."/>
            <person name="Watkin E.L.J."/>
            <person name="O'Hara G.W."/>
            <person name="Terpolilli J."/>
            <person name="Tye M.L."/>
            <person name="Kohlmeier M.G."/>
        </authorList>
    </citation>
    <scope>NUCLEOTIDE SEQUENCE</scope>
    <source>
        <strain evidence="2">WSM2240</strain>
    </source>
</reference>
<dbReference type="Gene3D" id="2.60.120.600">
    <property type="entry name" value="Domain of unknown function DUF1214, C-terminal domain"/>
    <property type="match status" value="1"/>
</dbReference>
<gene>
    <name evidence="2" type="ORF">ABVK50_07500</name>
</gene>
<dbReference type="SUPFAM" id="SSF160935">
    <property type="entry name" value="VPA0735-like"/>
    <property type="match status" value="1"/>
</dbReference>
<proteinExistence type="predicted"/>
<protein>
    <submittedName>
        <fullName evidence="2">DUF1214 domain-containing protein</fullName>
    </submittedName>
</protein>
<accession>A0AAU8CTP8</accession>